<gene>
    <name evidence="2" type="ORF">SAMN05444320_10940</name>
</gene>
<evidence type="ECO:0000313" key="2">
    <source>
        <dbReference type="EMBL" id="SHG44221.1"/>
    </source>
</evidence>
<organism evidence="2 3">
    <name type="scientific">Streptoalloteichus hindustanus</name>
    <dbReference type="NCBI Taxonomy" id="2017"/>
    <lineage>
        <taxon>Bacteria</taxon>
        <taxon>Bacillati</taxon>
        <taxon>Actinomycetota</taxon>
        <taxon>Actinomycetes</taxon>
        <taxon>Pseudonocardiales</taxon>
        <taxon>Pseudonocardiaceae</taxon>
        <taxon>Streptoalloteichus</taxon>
    </lineage>
</organism>
<dbReference type="AlphaFoldDB" id="A0A1M5JUJ7"/>
<dbReference type="STRING" id="2017.SAMN05444320_10940"/>
<dbReference type="EMBL" id="FQVN01000009">
    <property type="protein sequence ID" value="SHG44221.1"/>
    <property type="molecule type" value="Genomic_DNA"/>
</dbReference>
<accession>A0A1M5JUJ7</accession>
<feature type="transmembrane region" description="Helical" evidence="1">
    <location>
        <begin position="147"/>
        <end position="165"/>
    </location>
</feature>
<feature type="transmembrane region" description="Helical" evidence="1">
    <location>
        <begin position="93"/>
        <end position="116"/>
    </location>
</feature>
<keyword evidence="1" id="KW-0472">Membrane</keyword>
<dbReference type="OrthoDB" id="2717873at2"/>
<evidence type="ECO:0000313" key="3">
    <source>
        <dbReference type="Proteomes" id="UP000184501"/>
    </source>
</evidence>
<keyword evidence="1" id="KW-0812">Transmembrane</keyword>
<proteinExistence type="predicted"/>
<protein>
    <submittedName>
        <fullName evidence="2">Uncharacterized protein</fullName>
    </submittedName>
</protein>
<sequence length="183" mass="19732">MDRSARGAEASTSAPRWAVWAAYAVPLCVLPSAGWRAGEVFSGEVSFRDEGWYLLLLSAVTMGFAMLTPGLVHRWGERVPKWVPGLGGRAIPVRSAVVPAVVGASLIIALCLYGVLNWMFHLVDRAPVLIGPDDVARQPPGWEVGVLYLPALAWGPLVLVLALHYRRRRSRAMAFGTSSSAVA</sequence>
<dbReference type="RefSeq" id="WP_073487602.1">
    <property type="nucleotide sequence ID" value="NZ_FQVN01000009.1"/>
</dbReference>
<feature type="transmembrane region" description="Helical" evidence="1">
    <location>
        <begin position="52"/>
        <end position="72"/>
    </location>
</feature>
<reference evidence="2 3" key="1">
    <citation type="submission" date="2016-11" db="EMBL/GenBank/DDBJ databases">
        <authorList>
            <person name="Jaros S."/>
            <person name="Januszkiewicz K."/>
            <person name="Wedrychowicz H."/>
        </authorList>
    </citation>
    <scope>NUCLEOTIDE SEQUENCE [LARGE SCALE GENOMIC DNA]</scope>
    <source>
        <strain evidence="2 3">DSM 44523</strain>
    </source>
</reference>
<name>A0A1M5JUJ7_STRHI</name>
<keyword evidence="3" id="KW-1185">Reference proteome</keyword>
<keyword evidence="1" id="KW-1133">Transmembrane helix</keyword>
<dbReference type="Proteomes" id="UP000184501">
    <property type="component" value="Unassembled WGS sequence"/>
</dbReference>
<evidence type="ECO:0000256" key="1">
    <source>
        <dbReference type="SAM" id="Phobius"/>
    </source>
</evidence>